<evidence type="ECO:0000313" key="2">
    <source>
        <dbReference type="EMBL" id="OAE25136.1"/>
    </source>
</evidence>
<comment type="caution">
    <text evidence="2">The sequence shown here is derived from an EMBL/GenBank/DDBJ whole genome shotgun (WGS) entry which is preliminary data.</text>
</comment>
<protein>
    <submittedName>
        <fullName evidence="2">Uncharacterized protein</fullName>
    </submittedName>
</protein>
<feature type="region of interest" description="Disordered" evidence="1">
    <location>
        <begin position="44"/>
        <end position="114"/>
    </location>
</feature>
<accession>A0A176VZ21</accession>
<keyword evidence="3" id="KW-1185">Reference proteome</keyword>
<feature type="region of interest" description="Disordered" evidence="1">
    <location>
        <begin position="160"/>
        <end position="224"/>
    </location>
</feature>
<dbReference type="Proteomes" id="UP000077202">
    <property type="component" value="Unassembled WGS sequence"/>
</dbReference>
<name>A0A176VZ21_MARPO</name>
<dbReference type="AlphaFoldDB" id="A0A176VZ21"/>
<evidence type="ECO:0000313" key="3">
    <source>
        <dbReference type="Proteomes" id="UP000077202"/>
    </source>
</evidence>
<feature type="compositionally biased region" description="Acidic residues" evidence="1">
    <location>
        <begin position="214"/>
        <end position="224"/>
    </location>
</feature>
<feature type="compositionally biased region" description="Basic and acidic residues" evidence="1">
    <location>
        <begin position="173"/>
        <end position="184"/>
    </location>
</feature>
<sequence>MKGGFVIFISSQTYTPQEKNYLGTILWNYGGSWACMQQKLNMESTRSQREAEPMGREHEDEEPGLTGSRGQSQRPPTIMWTSPVGPTTSVEQPTAPDQPTPEPGDSSHQGGPGVTPLLLLLLRRHPNGSRRPLGSGPLSSSADSRLWCAGRTCEGTRAARCHLEEGEGEEDKEERREKGGEAGKKSCAAAAGEGGGEGEEELELELERKREQGGGDEEDGGGEE</sequence>
<gene>
    <name evidence="2" type="ORF">AXG93_3217s1530</name>
</gene>
<evidence type="ECO:0000256" key="1">
    <source>
        <dbReference type="SAM" id="MobiDB-lite"/>
    </source>
</evidence>
<proteinExistence type="predicted"/>
<feature type="compositionally biased region" description="Polar residues" evidence="1">
    <location>
        <begin position="84"/>
        <end position="95"/>
    </location>
</feature>
<dbReference type="EMBL" id="LVLJ01002403">
    <property type="protein sequence ID" value="OAE25136.1"/>
    <property type="molecule type" value="Genomic_DNA"/>
</dbReference>
<organism evidence="2 3">
    <name type="scientific">Marchantia polymorpha subsp. ruderalis</name>
    <dbReference type="NCBI Taxonomy" id="1480154"/>
    <lineage>
        <taxon>Eukaryota</taxon>
        <taxon>Viridiplantae</taxon>
        <taxon>Streptophyta</taxon>
        <taxon>Embryophyta</taxon>
        <taxon>Marchantiophyta</taxon>
        <taxon>Marchantiopsida</taxon>
        <taxon>Marchantiidae</taxon>
        <taxon>Marchantiales</taxon>
        <taxon>Marchantiaceae</taxon>
        <taxon>Marchantia</taxon>
    </lineage>
</organism>
<feature type="compositionally biased region" description="Basic and acidic residues" evidence="1">
    <location>
        <begin position="46"/>
        <end position="58"/>
    </location>
</feature>
<reference evidence="2" key="1">
    <citation type="submission" date="2016-03" db="EMBL/GenBank/DDBJ databases">
        <title>Mechanisms controlling the formation of the plant cell surface in tip-growing cells are functionally conserved among land plants.</title>
        <authorList>
            <person name="Honkanen S."/>
            <person name="Jones V.A."/>
            <person name="Morieri G."/>
            <person name="Champion C."/>
            <person name="Hetherington A.J."/>
            <person name="Kelly S."/>
            <person name="Saint-Marcoux D."/>
            <person name="Proust H."/>
            <person name="Prescott H."/>
            <person name="Dolan L."/>
        </authorList>
    </citation>
    <scope>NUCLEOTIDE SEQUENCE [LARGE SCALE GENOMIC DNA]</scope>
    <source>
        <tissue evidence="2">Whole gametophyte</tissue>
    </source>
</reference>